<keyword evidence="1" id="KW-0802">TPR repeat</keyword>
<accession>A0A9J6ZLJ1</accession>
<feature type="repeat" description="TPR" evidence="1">
    <location>
        <begin position="99"/>
        <end position="132"/>
    </location>
</feature>
<dbReference type="Pfam" id="PF14559">
    <property type="entry name" value="TPR_19"/>
    <property type="match status" value="1"/>
</dbReference>
<protein>
    <submittedName>
        <fullName evidence="3">Tetratricopeptide repeat protein</fullName>
    </submittedName>
</protein>
<reference evidence="3" key="2">
    <citation type="submission" date="2022-06" db="EMBL/GenBank/DDBJ databases">
        <title>Xiashengella guii gen. nov. sp. nov., a bacterium isolated form anaerobic digestion tank.</title>
        <authorList>
            <person name="Huang H."/>
        </authorList>
    </citation>
    <scope>NUCLEOTIDE SEQUENCE</scope>
    <source>
        <strain evidence="3">Ai-910</strain>
    </source>
</reference>
<evidence type="ECO:0000313" key="4">
    <source>
        <dbReference type="Proteomes" id="UP001056426"/>
    </source>
</evidence>
<evidence type="ECO:0000256" key="2">
    <source>
        <dbReference type="SAM" id="MobiDB-lite"/>
    </source>
</evidence>
<dbReference type="KEGG" id="alkq:M9189_07625"/>
<organism evidence="3 4">
    <name type="scientific">Xiashengella succiniciproducens</name>
    <dbReference type="NCBI Taxonomy" id="2949635"/>
    <lineage>
        <taxon>Bacteria</taxon>
        <taxon>Pseudomonadati</taxon>
        <taxon>Bacteroidota</taxon>
        <taxon>Bacteroidia</taxon>
        <taxon>Marinilabiliales</taxon>
        <taxon>Marinilabiliaceae</taxon>
        <taxon>Xiashengella</taxon>
    </lineage>
</organism>
<evidence type="ECO:0000313" key="3">
    <source>
        <dbReference type="EMBL" id="URW78730.1"/>
    </source>
</evidence>
<reference evidence="3" key="1">
    <citation type="submission" date="2022-05" db="EMBL/GenBank/DDBJ databases">
        <authorList>
            <person name="Sun X."/>
        </authorList>
    </citation>
    <scope>NUCLEOTIDE SEQUENCE</scope>
    <source>
        <strain evidence="3">Ai-910</strain>
    </source>
</reference>
<dbReference type="AlphaFoldDB" id="A0A9J6ZLJ1"/>
<dbReference type="Gene3D" id="1.25.40.10">
    <property type="entry name" value="Tetratricopeptide repeat domain"/>
    <property type="match status" value="2"/>
</dbReference>
<dbReference type="RefSeq" id="WP_250722091.1">
    <property type="nucleotide sequence ID" value="NZ_CP098400.1"/>
</dbReference>
<dbReference type="Proteomes" id="UP001056426">
    <property type="component" value="Chromosome"/>
</dbReference>
<feature type="region of interest" description="Disordered" evidence="2">
    <location>
        <begin position="146"/>
        <end position="231"/>
    </location>
</feature>
<feature type="compositionally biased region" description="Low complexity" evidence="2">
    <location>
        <begin position="178"/>
        <end position="187"/>
    </location>
</feature>
<sequence length="231" mass="27205">MGNKGLHILVILLLIALPWGKASAQEERKFVRKGIELLEKESFAEAEAAFRKALELEPKSFEAGYNLATALFRQEKYEEAIRQLQTTEPRTDNDKQRLASLYHNMGNSFLYGGNIDGGIEAYKQSLRNNPLDDETRYNLIAAMKMKQQQEEQQQDQQQQEQQEQQQQQEEQEQEEQQEQQQQEQQEQQEYEGISRENAERLLEALEQNEKDMMDKMKKHQQAQPVRTDKNW</sequence>
<dbReference type="InterPro" id="IPR019734">
    <property type="entry name" value="TPR_rpt"/>
</dbReference>
<dbReference type="SUPFAM" id="SSF48452">
    <property type="entry name" value="TPR-like"/>
    <property type="match status" value="1"/>
</dbReference>
<feature type="compositionally biased region" description="Low complexity" evidence="2">
    <location>
        <begin position="150"/>
        <end position="168"/>
    </location>
</feature>
<name>A0A9J6ZLJ1_9BACT</name>
<feature type="compositionally biased region" description="Basic and acidic residues" evidence="2">
    <location>
        <begin position="192"/>
        <end position="215"/>
    </location>
</feature>
<dbReference type="EMBL" id="CP098400">
    <property type="protein sequence ID" value="URW78730.1"/>
    <property type="molecule type" value="Genomic_DNA"/>
</dbReference>
<feature type="repeat" description="TPR" evidence="1">
    <location>
        <begin position="27"/>
        <end position="60"/>
    </location>
</feature>
<dbReference type="SMART" id="SM00028">
    <property type="entry name" value="TPR"/>
    <property type="match status" value="3"/>
</dbReference>
<dbReference type="InterPro" id="IPR011990">
    <property type="entry name" value="TPR-like_helical_dom_sf"/>
</dbReference>
<dbReference type="PROSITE" id="PS50005">
    <property type="entry name" value="TPR"/>
    <property type="match status" value="2"/>
</dbReference>
<dbReference type="Pfam" id="PF13432">
    <property type="entry name" value="TPR_16"/>
    <property type="match status" value="1"/>
</dbReference>
<gene>
    <name evidence="3" type="ORF">M9189_07625</name>
</gene>
<evidence type="ECO:0000256" key="1">
    <source>
        <dbReference type="PROSITE-ProRule" id="PRU00339"/>
    </source>
</evidence>
<proteinExistence type="predicted"/>
<keyword evidence="4" id="KW-1185">Reference proteome</keyword>